<sequence>MTDFNATERRANALARRLLRDGHSSRTISDAFITNALALWAAKTGNHIGAALLTRAWARIADRNEAR</sequence>
<comment type="caution">
    <text evidence="1">The sequence shown here is derived from an EMBL/GenBank/DDBJ whole genome shotgun (WGS) entry which is preliminary data.</text>
</comment>
<dbReference type="EMBL" id="JBHUGZ010000017">
    <property type="protein sequence ID" value="MFD1985900.1"/>
    <property type="molecule type" value="Genomic_DNA"/>
</dbReference>
<dbReference type="Proteomes" id="UP001597405">
    <property type="component" value="Unassembled WGS sequence"/>
</dbReference>
<proteinExistence type="predicted"/>
<reference evidence="2" key="1">
    <citation type="journal article" date="2019" name="Int. J. Syst. Evol. Microbiol.">
        <title>The Global Catalogue of Microorganisms (GCM) 10K type strain sequencing project: providing services to taxonomists for standard genome sequencing and annotation.</title>
        <authorList>
            <consortium name="The Broad Institute Genomics Platform"/>
            <consortium name="The Broad Institute Genome Sequencing Center for Infectious Disease"/>
            <person name="Wu L."/>
            <person name="Ma J."/>
        </authorList>
    </citation>
    <scope>NUCLEOTIDE SEQUENCE [LARGE SCALE GENOMIC DNA]</scope>
    <source>
        <strain evidence="2">CGMCC 1.16225</strain>
    </source>
</reference>
<protein>
    <submittedName>
        <fullName evidence="1">Uncharacterized protein</fullName>
    </submittedName>
</protein>
<organism evidence="1 2">
    <name type="scientific">Mesorhizobium newzealandense</name>
    <dbReference type="NCBI Taxonomy" id="1300302"/>
    <lineage>
        <taxon>Bacteria</taxon>
        <taxon>Pseudomonadati</taxon>
        <taxon>Pseudomonadota</taxon>
        <taxon>Alphaproteobacteria</taxon>
        <taxon>Hyphomicrobiales</taxon>
        <taxon>Phyllobacteriaceae</taxon>
        <taxon>Mesorhizobium</taxon>
    </lineage>
</organism>
<name>A0ABW4UHT8_9HYPH</name>
<accession>A0ABW4UHT8</accession>
<dbReference type="RefSeq" id="WP_379102592.1">
    <property type="nucleotide sequence ID" value="NZ_JBHUGZ010000017.1"/>
</dbReference>
<gene>
    <name evidence="1" type="ORF">ACFSOZ_25980</name>
</gene>
<keyword evidence="2" id="KW-1185">Reference proteome</keyword>
<evidence type="ECO:0000313" key="1">
    <source>
        <dbReference type="EMBL" id="MFD1985900.1"/>
    </source>
</evidence>
<evidence type="ECO:0000313" key="2">
    <source>
        <dbReference type="Proteomes" id="UP001597405"/>
    </source>
</evidence>